<dbReference type="SUPFAM" id="SSF51045">
    <property type="entry name" value="WW domain"/>
    <property type="match status" value="1"/>
</dbReference>
<dbReference type="Gene3D" id="3.40.850.10">
    <property type="entry name" value="Kinesin motor domain"/>
    <property type="match status" value="1"/>
</dbReference>
<evidence type="ECO:0000256" key="7">
    <source>
        <dbReference type="PROSITE-ProRule" id="PRU00192"/>
    </source>
</evidence>
<dbReference type="Pfam" id="PF00063">
    <property type="entry name" value="Myosin_head"/>
    <property type="match status" value="1"/>
</dbReference>
<feature type="compositionally biased region" description="Pro residues" evidence="9">
    <location>
        <begin position="1354"/>
        <end position="1376"/>
    </location>
</feature>
<feature type="region of interest" description="Disordered" evidence="9">
    <location>
        <begin position="1313"/>
        <end position="1381"/>
    </location>
</feature>
<keyword evidence="1 7" id="KW-0728">SH3 domain</keyword>
<evidence type="ECO:0000256" key="3">
    <source>
        <dbReference type="ARBA" id="ARBA00022840"/>
    </source>
</evidence>
<dbReference type="GO" id="GO:0005737">
    <property type="term" value="C:cytoplasm"/>
    <property type="evidence" value="ECO:0007669"/>
    <property type="project" value="TreeGrafter"/>
</dbReference>
<evidence type="ECO:0000256" key="1">
    <source>
        <dbReference type="ARBA" id="ARBA00022443"/>
    </source>
</evidence>
<feature type="compositionally biased region" description="Pro residues" evidence="9">
    <location>
        <begin position="61"/>
        <end position="92"/>
    </location>
</feature>
<protein>
    <submittedName>
        <fullName evidence="15">Uncharacterized protein</fullName>
    </submittedName>
</protein>
<keyword evidence="6 8" id="KW-0009">Actin-binding</keyword>
<dbReference type="InterPro" id="IPR027417">
    <property type="entry name" value="P-loop_NTPase"/>
</dbReference>
<evidence type="ECO:0000256" key="2">
    <source>
        <dbReference type="ARBA" id="ARBA00022741"/>
    </source>
</evidence>
<feature type="region of interest" description="Disordered" evidence="9">
    <location>
        <begin position="59"/>
        <end position="96"/>
    </location>
</feature>
<reference evidence="16" key="1">
    <citation type="journal article" date="2023" name="Commun. Biol.">
        <title>Genome analysis of Parmales, the sister group of diatoms, reveals the evolutionary specialization of diatoms from phago-mixotrophs to photoautotrophs.</title>
        <authorList>
            <person name="Ban H."/>
            <person name="Sato S."/>
            <person name="Yoshikawa S."/>
            <person name="Yamada K."/>
            <person name="Nakamura Y."/>
            <person name="Ichinomiya M."/>
            <person name="Sato N."/>
            <person name="Blanc-Mathieu R."/>
            <person name="Endo H."/>
            <person name="Kuwata A."/>
            <person name="Ogata H."/>
        </authorList>
    </citation>
    <scope>NUCLEOTIDE SEQUENCE [LARGE SCALE GENOMIC DNA]</scope>
    <source>
        <strain evidence="16">NIES 3701</strain>
    </source>
</reference>
<evidence type="ECO:0000256" key="4">
    <source>
        <dbReference type="ARBA" id="ARBA00023123"/>
    </source>
</evidence>
<dbReference type="SUPFAM" id="SSF50044">
    <property type="entry name" value="SH3-domain"/>
    <property type="match status" value="1"/>
</dbReference>
<dbReference type="InterPro" id="IPR000857">
    <property type="entry name" value="MyTH4_dom"/>
</dbReference>
<dbReference type="GO" id="GO:0051015">
    <property type="term" value="F:actin filament binding"/>
    <property type="evidence" value="ECO:0007669"/>
    <property type="project" value="TreeGrafter"/>
</dbReference>
<evidence type="ECO:0000256" key="9">
    <source>
        <dbReference type="SAM" id="MobiDB-lite"/>
    </source>
</evidence>
<dbReference type="Pfam" id="PF07653">
    <property type="entry name" value="SH3_2"/>
    <property type="match status" value="1"/>
</dbReference>
<accession>A0A9W7AX68</accession>
<keyword evidence="2 8" id="KW-0547">Nucleotide-binding</keyword>
<dbReference type="PANTHER" id="PTHR13140:SF706">
    <property type="entry name" value="DILUTE CLASS UNCONVENTIONAL MYOSIN, ISOFORM C"/>
    <property type="match status" value="1"/>
</dbReference>
<dbReference type="InterPro" id="IPR036020">
    <property type="entry name" value="WW_dom_sf"/>
</dbReference>
<dbReference type="Gene3D" id="1.10.10.820">
    <property type="match status" value="1"/>
</dbReference>
<evidence type="ECO:0000259" key="13">
    <source>
        <dbReference type="PROSITE" id="PS51456"/>
    </source>
</evidence>
<dbReference type="InterPro" id="IPR001452">
    <property type="entry name" value="SH3_domain"/>
</dbReference>
<dbReference type="InterPro" id="IPR004009">
    <property type="entry name" value="SH3_Myosin"/>
</dbReference>
<evidence type="ECO:0000259" key="11">
    <source>
        <dbReference type="PROSITE" id="PS50020"/>
    </source>
</evidence>
<feature type="domain" description="WW" evidence="11">
    <location>
        <begin position="114"/>
        <end position="147"/>
    </location>
</feature>
<organism evidence="15 16">
    <name type="scientific">Triparma strigata</name>
    <dbReference type="NCBI Taxonomy" id="1606541"/>
    <lineage>
        <taxon>Eukaryota</taxon>
        <taxon>Sar</taxon>
        <taxon>Stramenopiles</taxon>
        <taxon>Ochrophyta</taxon>
        <taxon>Bolidophyceae</taxon>
        <taxon>Parmales</taxon>
        <taxon>Triparmaceae</taxon>
        <taxon>Triparma</taxon>
    </lineage>
</organism>
<evidence type="ECO:0000313" key="15">
    <source>
        <dbReference type="EMBL" id="GMH76673.1"/>
    </source>
</evidence>
<dbReference type="PROSITE" id="PS51844">
    <property type="entry name" value="SH3_LIKE"/>
    <property type="match status" value="1"/>
</dbReference>
<dbReference type="Gene3D" id="2.30.30.40">
    <property type="entry name" value="SH3 Domains"/>
    <property type="match status" value="1"/>
</dbReference>
<evidence type="ECO:0000256" key="8">
    <source>
        <dbReference type="PROSITE-ProRule" id="PRU00782"/>
    </source>
</evidence>
<evidence type="ECO:0000259" key="14">
    <source>
        <dbReference type="PROSITE" id="PS51844"/>
    </source>
</evidence>
<evidence type="ECO:0000256" key="5">
    <source>
        <dbReference type="ARBA" id="ARBA00023175"/>
    </source>
</evidence>
<dbReference type="InterPro" id="IPR001202">
    <property type="entry name" value="WW_dom"/>
</dbReference>
<dbReference type="InterPro" id="IPR036961">
    <property type="entry name" value="Kinesin_motor_dom_sf"/>
</dbReference>
<dbReference type="Pfam" id="PF14237">
    <property type="entry name" value="GYF_2"/>
    <property type="match status" value="1"/>
</dbReference>
<sequence>MSDEWYYVDDDSQQVGPSTIPELRTLFKQKVVDDDTFFWKEGQAEWLALADIPHLKAKLKPPAPPIPVKKPAVPSRPPVPPKPAQAPPPSPAAPQQIKAIRRNSAGSGRSMARASAQTNWVEKLTIDGARYYYNPSTEAVAWDKPDVLKSAEELEKDSGEWVWVSDPNLVWVPARVLSRSGSDATVQLQSGQRRTIDTKSKEEPMWPLLLSSLGHIEDDLVMMDALNQGLLMHAIAERYRNDDIYTWVGANHSVLVSVNPFKTLPIYTVNSMEEHSKPSPNKPPPPHTFAIANSAYMKMKLGLKNQSILISGESGAGKTEATKQCLSFLAEVAGSENNVEQKILNANPVLEAFGNAKTLRNNNSSRFGRWMEIHFEERGSICGCRIENYLLEKARVSFQTSGERSYHIFYQLCFSGVGARFGVSNPANYRYLNQSGCETVRGIDDTADFNDVCLALSQLGFTEQEMDELFGLVCAVLHLGNVTFRSDGDQGSVVEPGCAALKDAADQLKVDVGVLATVLCERSIEVRGEKNRILHKPEEALEASDSLAKAVYGHLFDWLVKRINSSVEGKKGLFIGVLDIFGFEIFKKNSFEQLCINFTNEKLQQHFNTNTFKEEESVYVSEGIKFEKVPFIDNQPVLDLIEKKPVGLLVLLDEEIRLPKGSDSKWLEKCDNNHASHQCWLSEKSARMRMDKSSFTVRHYAGDVEYDSTKFYDKNKDALFRDLYDMMTSSTNSVAKAIFPPKDKNPRKIVSISGQFRSQLNALMQIVNKTEPYYIRCVKPNDDKRANMFDTKMSLEQLTYAGVFEAVKIRKSGFPFRLLHRAFVARYRCLAKGRTQIPVKGGDDRELAKKIMGCLPQDFSNVQIGNTMVLYRAEEHRILELLRNLSLELIVPVAQRGSRRGLGRKYLRKLREAKKTCKDAVALGNDAAALDRAIKKTNDLLGPMRKLFSHEPKELSEAKELRHKLQERVELTKIMGDLIGKDPMSVYPELGCAIVRANKIKDIVGTAAEMEIEGKCREMLKSCAGPRIDPLAEEALWLLKREAMVDVLAQADEVGYTSADIDEIRAKLALSEEAFVKLQLKKANELNDPDRVINREIKLKELYLDAYGSMFILDKFSLLRDPDEWASMKLFGFAFNKDQIAASFLYHTSSPIHASLTNLESPLSKEAVKMFKNIMGYMGDRKYPYPDTLAQEVIACGLATPALRAELYVQVMKQLQENPSFASETKGWELMSLLLSVFPPPPSVENVLSMFLREHCDADKREKYTQSLHMIIYGGARRKAMSMSEIPHTVANFFNKPITERYQAEDFVGVGSRFGGAKAEPEPAPAKPTPPPKASKPVPPPKSNAAGGAGFGKPSPPPKPAAAKRPPPPPPPPVQGPPTAVTLFDYLPGSQEGMLNLSKGHVVEVLNKDDTEWWLVVKGGVEGWVPAQYVKLN</sequence>
<dbReference type="CDD" id="cd00201">
    <property type="entry name" value="WW"/>
    <property type="match status" value="1"/>
</dbReference>
<evidence type="ECO:0000259" key="12">
    <source>
        <dbReference type="PROSITE" id="PS51016"/>
    </source>
</evidence>
<dbReference type="SMART" id="SM00326">
    <property type="entry name" value="SH3"/>
    <property type="match status" value="1"/>
</dbReference>
<feature type="region of interest" description="Actin-binding" evidence="8">
    <location>
        <begin position="760"/>
        <end position="782"/>
    </location>
</feature>
<dbReference type="Gene3D" id="1.20.120.720">
    <property type="entry name" value="Myosin VI head, motor domain, U50 subdomain"/>
    <property type="match status" value="1"/>
</dbReference>
<dbReference type="SMART" id="SM00456">
    <property type="entry name" value="WW"/>
    <property type="match status" value="1"/>
</dbReference>
<dbReference type="GO" id="GO:0000146">
    <property type="term" value="F:microfilament motor activity"/>
    <property type="evidence" value="ECO:0007669"/>
    <property type="project" value="TreeGrafter"/>
</dbReference>
<comment type="similarity">
    <text evidence="8">Belongs to the TRAFAC class myosin-kinesin ATPase superfamily. Myosin family.</text>
</comment>
<keyword evidence="16" id="KW-1185">Reference proteome</keyword>
<keyword evidence="5 8" id="KW-0505">Motor protein</keyword>
<dbReference type="InterPro" id="IPR038185">
    <property type="entry name" value="MyTH4_dom_sf"/>
</dbReference>
<dbReference type="InterPro" id="IPR036028">
    <property type="entry name" value="SH3-like_dom_sf"/>
</dbReference>
<dbReference type="Gene3D" id="1.20.5.4820">
    <property type="match status" value="1"/>
</dbReference>
<keyword evidence="4 8" id="KW-0518">Myosin</keyword>
<dbReference type="GO" id="GO:0005524">
    <property type="term" value="F:ATP binding"/>
    <property type="evidence" value="ECO:0007669"/>
    <property type="project" value="UniProtKB-UniRule"/>
</dbReference>
<dbReference type="Gene3D" id="1.25.40.530">
    <property type="entry name" value="MyTH4 domain"/>
    <property type="match status" value="1"/>
</dbReference>
<dbReference type="SMART" id="SM00242">
    <property type="entry name" value="MYSc"/>
    <property type="match status" value="1"/>
</dbReference>
<evidence type="ECO:0000259" key="10">
    <source>
        <dbReference type="PROSITE" id="PS50002"/>
    </source>
</evidence>
<dbReference type="InterPro" id="IPR025640">
    <property type="entry name" value="GYF_2"/>
</dbReference>
<keyword evidence="3 8" id="KW-0067">ATP-binding</keyword>
<dbReference type="CDD" id="cd11856">
    <property type="entry name" value="SH3_p47phox_like"/>
    <property type="match status" value="1"/>
</dbReference>
<dbReference type="GO" id="GO:0016020">
    <property type="term" value="C:membrane"/>
    <property type="evidence" value="ECO:0007669"/>
    <property type="project" value="TreeGrafter"/>
</dbReference>
<gene>
    <name evidence="15" type="ORF">TrST_g353</name>
</gene>
<dbReference type="Pfam" id="PF02736">
    <property type="entry name" value="Myosin_N"/>
    <property type="match status" value="1"/>
</dbReference>
<feature type="domain" description="MyTH4" evidence="12">
    <location>
        <begin position="1147"/>
        <end position="1290"/>
    </location>
</feature>
<dbReference type="PROSITE" id="PS51456">
    <property type="entry name" value="MYOSIN_MOTOR"/>
    <property type="match status" value="1"/>
</dbReference>
<feature type="binding site" evidence="8">
    <location>
        <begin position="312"/>
        <end position="319"/>
    </location>
    <ligand>
        <name>ATP</name>
        <dbReference type="ChEBI" id="CHEBI:30616"/>
    </ligand>
</feature>
<feature type="domain" description="Myosin N-terminal SH3-like" evidence="14">
    <location>
        <begin position="157"/>
        <end position="206"/>
    </location>
</feature>
<dbReference type="GO" id="GO:0016459">
    <property type="term" value="C:myosin complex"/>
    <property type="evidence" value="ECO:0007669"/>
    <property type="project" value="UniProtKB-KW"/>
</dbReference>
<dbReference type="SUPFAM" id="SSF52540">
    <property type="entry name" value="P-loop containing nucleoside triphosphate hydrolases"/>
    <property type="match status" value="1"/>
</dbReference>
<dbReference type="FunFam" id="1.10.10.820:FF:000001">
    <property type="entry name" value="Myosin heavy chain"/>
    <property type="match status" value="1"/>
</dbReference>
<dbReference type="PROSITE" id="PS51016">
    <property type="entry name" value="MYTH4"/>
    <property type="match status" value="1"/>
</dbReference>
<evidence type="ECO:0000256" key="6">
    <source>
        <dbReference type="ARBA" id="ARBA00023203"/>
    </source>
</evidence>
<dbReference type="PANTHER" id="PTHR13140">
    <property type="entry name" value="MYOSIN"/>
    <property type="match status" value="1"/>
</dbReference>
<feature type="domain" description="SH3" evidence="10">
    <location>
        <begin position="1375"/>
        <end position="1433"/>
    </location>
</feature>
<feature type="compositionally biased region" description="Pro residues" evidence="9">
    <location>
        <begin position="1322"/>
        <end position="1342"/>
    </location>
</feature>
<comment type="caution">
    <text evidence="15">The sequence shown here is derived from an EMBL/GenBank/DDBJ whole genome shotgun (WGS) entry which is preliminary data.</text>
</comment>
<dbReference type="OrthoDB" id="6108017at2759"/>
<dbReference type="GO" id="GO:0007015">
    <property type="term" value="P:actin filament organization"/>
    <property type="evidence" value="ECO:0007669"/>
    <property type="project" value="TreeGrafter"/>
</dbReference>
<proteinExistence type="inferred from homology"/>
<feature type="domain" description="Myosin motor" evidence="13">
    <location>
        <begin position="215"/>
        <end position="884"/>
    </location>
</feature>
<dbReference type="Gene3D" id="2.20.70.10">
    <property type="match status" value="1"/>
</dbReference>
<name>A0A9W7AX68_9STRA</name>
<dbReference type="EMBL" id="BRXY01000199">
    <property type="protein sequence ID" value="GMH76673.1"/>
    <property type="molecule type" value="Genomic_DNA"/>
</dbReference>
<dbReference type="Pfam" id="PF00784">
    <property type="entry name" value="MyTH4"/>
    <property type="match status" value="1"/>
</dbReference>
<dbReference type="Gene3D" id="1.20.58.530">
    <property type="match status" value="1"/>
</dbReference>
<dbReference type="InterPro" id="IPR001609">
    <property type="entry name" value="Myosin_head_motor_dom-like"/>
</dbReference>
<dbReference type="PROSITE" id="PS50002">
    <property type="entry name" value="SH3"/>
    <property type="match status" value="1"/>
</dbReference>
<evidence type="ECO:0000313" key="16">
    <source>
        <dbReference type="Proteomes" id="UP001165085"/>
    </source>
</evidence>
<dbReference type="SMART" id="SM00139">
    <property type="entry name" value="MyTH4"/>
    <property type="match status" value="1"/>
</dbReference>
<dbReference type="PROSITE" id="PS50020">
    <property type="entry name" value="WW_DOMAIN_2"/>
    <property type="match status" value="1"/>
</dbReference>
<dbReference type="Proteomes" id="UP001165085">
    <property type="component" value="Unassembled WGS sequence"/>
</dbReference>
<dbReference type="PRINTS" id="PR00193">
    <property type="entry name" value="MYOSINHEAVY"/>
</dbReference>